<evidence type="ECO:0000313" key="1">
    <source>
        <dbReference type="EMBL" id="GAG27991.1"/>
    </source>
</evidence>
<sequence length="177" mass="18917">MSSRTYSWNAFEQATTVAIGDSVTTIPLDSVDNLTPPGYLVIEPDDPTKREYIRFASINGLSLEGVTRGIEGSVDEPSGTAHEQGARVRTVAVHQWLNDIFDDIEDLEDGTSVIPTYLAIGGGNAMAANLDMGGGGFRVVDMGNGLADQDAATFKQVNDAEQAAKDYSDAQDLLYLP</sequence>
<feature type="non-terminal residue" evidence="1">
    <location>
        <position position="177"/>
    </location>
</feature>
<proteinExistence type="predicted"/>
<dbReference type="EMBL" id="BARS01032461">
    <property type="protein sequence ID" value="GAG27991.1"/>
    <property type="molecule type" value="Genomic_DNA"/>
</dbReference>
<dbReference type="AlphaFoldDB" id="X0XT18"/>
<name>X0XT18_9ZZZZ</name>
<gene>
    <name evidence="1" type="ORF">S01H1_50381</name>
</gene>
<organism evidence="1">
    <name type="scientific">marine sediment metagenome</name>
    <dbReference type="NCBI Taxonomy" id="412755"/>
    <lineage>
        <taxon>unclassified sequences</taxon>
        <taxon>metagenomes</taxon>
        <taxon>ecological metagenomes</taxon>
    </lineage>
</organism>
<protein>
    <submittedName>
        <fullName evidence="1">Uncharacterized protein</fullName>
    </submittedName>
</protein>
<accession>X0XT18</accession>
<comment type="caution">
    <text evidence="1">The sequence shown here is derived from an EMBL/GenBank/DDBJ whole genome shotgun (WGS) entry which is preliminary data.</text>
</comment>
<reference evidence="1" key="1">
    <citation type="journal article" date="2014" name="Front. Microbiol.">
        <title>High frequency of phylogenetically diverse reductive dehalogenase-homologous genes in deep subseafloor sedimentary metagenomes.</title>
        <authorList>
            <person name="Kawai M."/>
            <person name="Futagami T."/>
            <person name="Toyoda A."/>
            <person name="Takaki Y."/>
            <person name="Nishi S."/>
            <person name="Hori S."/>
            <person name="Arai W."/>
            <person name="Tsubouchi T."/>
            <person name="Morono Y."/>
            <person name="Uchiyama I."/>
            <person name="Ito T."/>
            <person name="Fujiyama A."/>
            <person name="Inagaki F."/>
            <person name="Takami H."/>
        </authorList>
    </citation>
    <scope>NUCLEOTIDE SEQUENCE</scope>
    <source>
        <strain evidence="1">Expedition CK06-06</strain>
    </source>
</reference>